<evidence type="ECO:0000256" key="1">
    <source>
        <dbReference type="ARBA" id="ARBA00011541"/>
    </source>
</evidence>
<reference evidence="7" key="2">
    <citation type="submission" date="2017-11" db="EMBL/GenBank/DDBJ databases">
        <title>PacBio sequencing of new strain of the secondary endosymbiont Candidatus Hamiltonella defensa.</title>
        <authorList>
            <person name="Strand M.R."/>
            <person name="Oliver K."/>
        </authorList>
    </citation>
    <scope>NUCLEOTIDE SEQUENCE [LARGE SCALE GENOMIC DNA]</scope>
    <source>
        <strain evidence="7">ZA17</strain>
    </source>
</reference>
<dbReference type="InterPro" id="IPR001098">
    <property type="entry name" value="DNA-dir_DNA_pol_A_palm_dom"/>
</dbReference>
<dbReference type="GO" id="GO:0006302">
    <property type="term" value="P:double-strand break repair"/>
    <property type="evidence" value="ECO:0007669"/>
    <property type="project" value="TreeGrafter"/>
</dbReference>
<keyword evidence="3" id="KW-0235">DNA replication</keyword>
<dbReference type="SMART" id="SM00482">
    <property type="entry name" value="POLAc"/>
    <property type="match status" value="1"/>
</dbReference>
<dbReference type="GO" id="GO:0003887">
    <property type="term" value="F:DNA-directed DNA polymerase activity"/>
    <property type="evidence" value="ECO:0007669"/>
    <property type="project" value="UniProtKB-EC"/>
</dbReference>
<dbReference type="SUPFAM" id="SSF56672">
    <property type="entry name" value="DNA/RNA polymerases"/>
    <property type="match status" value="1"/>
</dbReference>
<comment type="subunit">
    <text evidence="1">Single-chain monomer with multiple functions.</text>
</comment>
<accession>A0A2D3TF92</accession>
<dbReference type="PANTHER" id="PTHR10133">
    <property type="entry name" value="DNA POLYMERASE I"/>
    <property type="match status" value="1"/>
</dbReference>
<evidence type="ECO:0000313" key="6">
    <source>
        <dbReference type="EMBL" id="ATW34465.1"/>
    </source>
</evidence>
<evidence type="ECO:0000256" key="2">
    <source>
        <dbReference type="ARBA" id="ARBA00012417"/>
    </source>
</evidence>
<dbReference type="Gene3D" id="1.10.150.20">
    <property type="entry name" value="5' to 3' exonuclease, C-terminal subdomain"/>
    <property type="match status" value="1"/>
</dbReference>
<evidence type="ECO:0000256" key="4">
    <source>
        <dbReference type="ARBA" id="ARBA00049244"/>
    </source>
</evidence>
<comment type="catalytic activity">
    <reaction evidence="4">
        <text>DNA(n) + a 2'-deoxyribonucleoside 5'-triphosphate = DNA(n+1) + diphosphate</text>
        <dbReference type="Rhea" id="RHEA:22508"/>
        <dbReference type="Rhea" id="RHEA-COMP:17339"/>
        <dbReference type="Rhea" id="RHEA-COMP:17340"/>
        <dbReference type="ChEBI" id="CHEBI:33019"/>
        <dbReference type="ChEBI" id="CHEBI:61560"/>
        <dbReference type="ChEBI" id="CHEBI:173112"/>
        <dbReference type="EC" id="2.7.7.7"/>
    </reaction>
</comment>
<name>A0A2D3TF92_9ENTR</name>
<dbReference type="InterPro" id="IPR002298">
    <property type="entry name" value="DNA_polymerase_A"/>
</dbReference>
<dbReference type="EMBL" id="CP017613">
    <property type="protein sequence ID" value="ATW34465.1"/>
    <property type="molecule type" value="Genomic_DNA"/>
</dbReference>
<feature type="domain" description="DNA-directed DNA polymerase family A palm" evidence="5">
    <location>
        <begin position="356"/>
        <end position="601"/>
    </location>
</feature>
<organism evidence="6 7">
    <name type="scientific">Candidatus Williamhamiltonella defendens</name>
    <dbReference type="NCBI Taxonomy" id="138072"/>
    <lineage>
        <taxon>Bacteria</taxon>
        <taxon>Pseudomonadati</taxon>
        <taxon>Pseudomonadota</taxon>
        <taxon>Gammaproteobacteria</taxon>
        <taxon>Enterobacterales</taxon>
        <taxon>Enterobacteriaceae</taxon>
        <taxon>aphid secondary symbionts</taxon>
        <taxon>Candidatus Williamhamiltonella</taxon>
    </lineage>
</organism>
<protein>
    <recommendedName>
        <fullName evidence="2">DNA-directed DNA polymerase</fullName>
        <ecNumber evidence="2">2.7.7.7</ecNumber>
    </recommendedName>
</protein>
<dbReference type="PRINTS" id="PR00868">
    <property type="entry name" value="DNAPOLI"/>
</dbReference>
<dbReference type="SUPFAM" id="SSF53098">
    <property type="entry name" value="Ribonuclease H-like"/>
    <property type="match status" value="1"/>
</dbReference>
<dbReference type="InterPro" id="IPR043502">
    <property type="entry name" value="DNA/RNA_pol_sf"/>
</dbReference>
<proteinExistence type="predicted"/>
<reference evidence="7" key="1">
    <citation type="submission" date="2016-10" db="EMBL/GenBank/DDBJ databases">
        <authorList>
            <person name="Chevignon G."/>
        </authorList>
    </citation>
    <scope>NUCLEOTIDE SEQUENCE [LARGE SCALE GENOMIC DNA]</scope>
    <source>
        <strain evidence="7">ZA17</strain>
    </source>
</reference>
<dbReference type="Proteomes" id="UP000229055">
    <property type="component" value="Chromosome"/>
</dbReference>
<dbReference type="PANTHER" id="PTHR10133:SF27">
    <property type="entry name" value="DNA POLYMERASE NU"/>
    <property type="match status" value="1"/>
</dbReference>
<evidence type="ECO:0000256" key="3">
    <source>
        <dbReference type="ARBA" id="ARBA00022705"/>
    </source>
</evidence>
<dbReference type="RefSeq" id="WP_100096984.1">
    <property type="nucleotide sequence ID" value="NZ_CP017613.1"/>
</dbReference>
<dbReference type="Gene3D" id="3.30.70.370">
    <property type="match status" value="1"/>
</dbReference>
<gene>
    <name evidence="6" type="ORF">BJP43_09600</name>
</gene>
<sequence>MQKVSLDFETYSEADIKKWGAWGYACHPSTEVICMAYAIGESAPVLWLPGEALPEFIREPSRFTLHAWNSFFEWGIWHHVQGWPETEMTQWHDTAALAAALALPRALGECGAALGISQDKQKDRRGKYLIQRLCKPNRGKRIQDRELLQELYDYCVQDVIAEREIAAQLRPLNRTERQVWELDQKINIRGVHVDMGAVEHALTMIEQTTQKRNEEVAQLTDRHLTNVSQRQRVMDYISKNLGYPLMKFDKVTLGEVLKDDALPDTARRLIEIRQQLGKTSTAKYSALKALVTNDRRAHGLLMYHGASTGRWSGRHFQPQNLPRPAFKNTDVCIELFQYQDAQLLDVIYNDAMEALSSCLRGMLCAPKGKRLMVSDYSAIEARVLAWLAGQQDVLEVFQHHGLLYEHTASRIYGIPLEKITEEQRVIGKVATLALGYQGGARAFQGMAQVYGVEIETDLADRIKNDWRKANRNIVQFWWNIEKAAIQATQNPNVCFHYRLIHFRTLNPYLFCRLPSGRLLAYYQPRIIEGDFKAEQLSFMGSNSVTRKWERQKTYGGKLVENITQAVARDLMAEAMLRVEAAGYEIVLSVHDELIAEASNGFGSVEEFQHLMCQLPDWAKGLPLKSQGFECQRYRK</sequence>
<dbReference type="GO" id="GO:0003677">
    <property type="term" value="F:DNA binding"/>
    <property type="evidence" value="ECO:0007669"/>
    <property type="project" value="InterPro"/>
</dbReference>
<dbReference type="GO" id="GO:0006261">
    <property type="term" value="P:DNA-templated DNA replication"/>
    <property type="evidence" value="ECO:0007669"/>
    <property type="project" value="InterPro"/>
</dbReference>
<evidence type="ECO:0000259" key="5">
    <source>
        <dbReference type="SMART" id="SM00482"/>
    </source>
</evidence>
<dbReference type="Pfam" id="PF00476">
    <property type="entry name" value="DNA_pol_A"/>
    <property type="match status" value="1"/>
</dbReference>
<evidence type="ECO:0000313" key="7">
    <source>
        <dbReference type="Proteomes" id="UP000229055"/>
    </source>
</evidence>
<dbReference type="EC" id="2.7.7.7" evidence="2"/>
<dbReference type="AlphaFoldDB" id="A0A2D3TF92"/>
<dbReference type="InterPro" id="IPR012337">
    <property type="entry name" value="RNaseH-like_sf"/>
</dbReference>